<reference evidence="5 6" key="1">
    <citation type="submission" date="2019-01" db="EMBL/GenBank/DDBJ databases">
        <title>Vagococcus silagei sp. nov. isolated from brewer's grain.</title>
        <authorList>
            <person name="Guu J.-R."/>
        </authorList>
    </citation>
    <scope>NUCLEOTIDE SEQUENCE [LARGE SCALE GENOMIC DNA]</scope>
    <source>
        <strain evidence="5 6">2B-2</strain>
    </source>
</reference>
<evidence type="ECO:0000259" key="4">
    <source>
        <dbReference type="PROSITE" id="PS00662"/>
    </source>
</evidence>
<evidence type="ECO:0000313" key="5">
    <source>
        <dbReference type="EMBL" id="THB60518.1"/>
    </source>
</evidence>
<gene>
    <name evidence="5" type="ORF">ESZ54_09850</name>
</gene>
<comment type="caution">
    <text evidence="5">The sequence shown here is derived from an EMBL/GenBank/DDBJ whole genome shotgun (WGS) entry which is preliminary data.</text>
</comment>
<dbReference type="NCBIfam" id="NF041000">
    <property type="entry name" value="ATPase_ComGA"/>
    <property type="match status" value="1"/>
</dbReference>
<dbReference type="GO" id="GO:0005886">
    <property type="term" value="C:plasma membrane"/>
    <property type="evidence" value="ECO:0007669"/>
    <property type="project" value="TreeGrafter"/>
</dbReference>
<keyword evidence="3" id="KW-0067">ATP-binding</keyword>
<dbReference type="EMBL" id="SDGV01000022">
    <property type="protein sequence ID" value="THB60518.1"/>
    <property type="molecule type" value="Genomic_DNA"/>
</dbReference>
<dbReference type="PROSITE" id="PS00662">
    <property type="entry name" value="T2SP_E"/>
    <property type="match status" value="1"/>
</dbReference>
<accession>A0A4S3B295</accession>
<sequence length="324" mass="37464">MKIKGTAYHLLKKGVKISASDLYIFPIDCNQYELSFRYHDQIISERKISIEEAEKLILFFKYLGGMDVSERRKVQVGSATIKRKEWQTRFRLSTVADYRNRETLVLRFLYQTKGNTGLTFCLPEQWDLLKGTIQDKGLYLFSGPTVAGKTTTMYCLAKYLLDKKRRQIITIEDPVEIEDAQFLQFQVNEKIGLTYESLSKVCLRHRPDVLIVGEIRDQETAQIVMRAALTGHLVFSTIHARSKNQIEERLFDLGITRDEFSQSVSGLIYQEILPLTTAANDYGVLYDLTLQKREVSTWQKSLETAYQTKIISQSTYQNFSQTNT</sequence>
<dbReference type="AlphaFoldDB" id="A0A4S3B295"/>
<dbReference type="Proteomes" id="UP000310506">
    <property type="component" value="Unassembled WGS sequence"/>
</dbReference>
<protein>
    <submittedName>
        <fullName evidence="5">Secretion system protein E</fullName>
    </submittedName>
</protein>
<dbReference type="InterPro" id="IPR047667">
    <property type="entry name" value="ATPase_ComGA"/>
</dbReference>
<evidence type="ECO:0000256" key="1">
    <source>
        <dbReference type="ARBA" id="ARBA00006611"/>
    </source>
</evidence>
<evidence type="ECO:0000256" key="3">
    <source>
        <dbReference type="ARBA" id="ARBA00022840"/>
    </source>
</evidence>
<dbReference type="GO" id="GO:0016887">
    <property type="term" value="F:ATP hydrolysis activity"/>
    <property type="evidence" value="ECO:0007669"/>
    <property type="project" value="TreeGrafter"/>
</dbReference>
<dbReference type="OrthoDB" id="9808272at2"/>
<dbReference type="Pfam" id="PF00437">
    <property type="entry name" value="T2SSE"/>
    <property type="match status" value="1"/>
</dbReference>
<keyword evidence="6" id="KW-1185">Reference proteome</keyword>
<evidence type="ECO:0000256" key="2">
    <source>
        <dbReference type="ARBA" id="ARBA00022741"/>
    </source>
</evidence>
<dbReference type="PANTHER" id="PTHR30258">
    <property type="entry name" value="TYPE II SECRETION SYSTEM PROTEIN GSPE-RELATED"/>
    <property type="match status" value="1"/>
</dbReference>
<dbReference type="InterPro" id="IPR027417">
    <property type="entry name" value="P-loop_NTPase"/>
</dbReference>
<dbReference type="PANTHER" id="PTHR30258:SF2">
    <property type="entry name" value="COMG OPERON PROTEIN 1"/>
    <property type="match status" value="1"/>
</dbReference>
<keyword evidence="2" id="KW-0547">Nucleotide-binding</keyword>
<dbReference type="CDD" id="cd01129">
    <property type="entry name" value="PulE-GspE-like"/>
    <property type="match status" value="1"/>
</dbReference>
<dbReference type="SUPFAM" id="SSF52540">
    <property type="entry name" value="P-loop containing nucleoside triphosphate hydrolases"/>
    <property type="match status" value="1"/>
</dbReference>
<comment type="similarity">
    <text evidence="1">Belongs to the GSP E family.</text>
</comment>
<name>A0A4S3B295_9ENTE</name>
<proteinExistence type="inferred from homology"/>
<dbReference type="Gene3D" id="3.40.50.300">
    <property type="entry name" value="P-loop containing nucleotide triphosphate hydrolases"/>
    <property type="match status" value="1"/>
</dbReference>
<organism evidence="5 6">
    <name type="scientific">Vagococcus silagei</name>
    <dbReference type="NCBI Taxonomy" id="2508885"/>
    <lineage>
        <taxon>Bacteria</taxon>
        <taxon>Bacillati</taxon>
        <taxon>Bacillota</taxon>
        <taxon>Bacilli</taxon>
        <taxon>Lactobacillales</taxon>
        <taxon>Enterococcaceae</taxon>
        <taxon>Vagococcus</taxon>
    </lineage>
</organism>
<dbReference type="Gene3D" id="3.30.450.90">
    <property type="match status" value="1"/>
</dbReference>
<dbReference type="InterPro" id="IPR001482">
    <property type="entry name" value="T2SS/T4SS_dom"/>
</dbReference>
<feature type="domain" description="Bacterial type II secretion system protein E" evidence="4">
    <location>
        <begin position="203"/>
        <end position="217"/>
    </location>
</feature>
<dbReference type="GO" id="GO:0005524">
    <property type="term" value="F:ATP binding"/>
    <property type="evidence" value="ECO:0007669"/>
    <property type="project" value="UniProtKB-KW"/>
</dbReference>
<evidence type="ECO:0000313" key="6">
    <source>
        <dbReference type="Proteomes" id="UP000310506"/>
    </source>
</evidence>
<dbReference type="RefSeq" id="WP_136137509.1">
    <property type="nucleotide sequence ID" value="NZ_SDGV01000022.1"/>
</dbReference>